<reference evidence="2" key="3">
    <citation type="submission" date="2025-09" db="UniProtKB">
        <authorList>
            <consortium name="Ensembl"/>
        </authorList>
    </citation>
    <scope>IDENTIFICATION</scope>
</reference>
<feature type="compositionally biased region" description="Pro residues" evidence="1">
    <location>
        <begin position="400"/>
        <end position="414"/>
    </location>
</feature>
<dbReference type="RefSeq" id="XP_025761656.1">
    <property type="nucleotide sequence ID" value="XM_025905871.1"/>
</dbReference>
<keyword evidence="3" id="KW-1185">Reference proteome</keyword>
<proteinExistence type="predicted"/>
<evidence type="ECO:0000313" key="2">
    <source>
        <dbReference type="Ensembl" id="ENSONIP00000049726.1"/>
    </source>
</evidence>
<dbReference type="InParanoid" id="A0A669CQV4"/>
<dbReference type="SUPFAM" id="SSF52266">
    <property type="entry name" value="SGNH hydrolase"/>
    <property type="match status" value="1"/>
</dbReference>
<dbReference type="Gene3D" id="3.40.50.12700">
    <property type="match status" value="1"/>
</dbReference>
<feature type="region of interest" description="Disordered" evidence="1">
    <location>
        <begin position="348"/>
        <end position="480"/>
    </location>
</feature>
<gene>
    <name evidence="2" type="primary">LOC112846392</name>
</gene>
<reference evidence="2" key="2">
    <citation type="submission" date="2025-08" db="UniProtKB">
        <authorList>
            <consortium name="Ensembl"/>
        </authorList>
    </citation>
    <scope>IDENTIFICATION</scope>
</reference>
<reference evidence="3" key="1">
    <citation type="submission" date="2012-01" db="EMBL/GenBank/DDBJ databases">
        <title>The Genome Sequence of Oreochromis niloticus (Nile Tilapia).</title>
        <authorList>
            <consortium name="Broad Institute Genome Assembly Team"/>
            <consortium name="Broad Institute Sequencing Platform"/>
            <person name="Di Palma F."/>
            <person name="Johnson J."/>
            <person name="Lander E.S."/>
            <person name="Lindblad-Toh K."/>
        </authorList>
    </citation>
    <scope>NUCLEOTIDE SEQUENCE [LARGE SCALE GENOMIC DNA]</scope>
</reference>
<evidence type="ECO:0000313" key="3">
    <source>
        <dbReference type="Proteomes" id="UP000005207"/>
    </source>
</evidence>
<evidence type="ECO:0000256" key="1">
    <source>
        <dbReference type="SAM" id="MobiDB-lite"/>
    </source>
</evidence>
<dbReference type="Ensembl" id="ENSONIT00000093165.1">
    <property type="protein sequence ID" value="ENSONIP00000049726.1"/>
    <property type="gene ID" value="ENSONIG00000038175.1"/>
</dbReference>
<dbReference type="GeneID" id="112846392"/>
<dbReference type="OMA" id="PKPSICC"/>
<sequence length="497" mass="55537">MPSLSTDDYHKLLQKTAVLETKIHRLEVNVEVNGLCGNETTLPLIQSNGDDQASTQLRSTDNMTKKVDSVHYYKSSSENPPLDCPDAKPRHKSCLLEGGGRITGRAQRAEISETNWPSLPTRQRSSSTPVYGRKQDWTTVNRKVNNKPPKQLNVKLQNRFAPLSKDPASISDNHPSKSSKVRSENLLKSKRPQGKLKARPETLIVGDSAVKDVQRMCGSNDVSKQQSEVLKRNFTGLLNTVNSLNAAVFISGPVPPVRGGDERFSRLFALNKWLISACTDHSVHFINNFNIFWERRHLFKVNGFNFNKSGVKLFTSNLFYSIRHPSVLGAKAEINEELSHKEEQTVLQEQTKPSRNLEEELHLPPPGKSLRKERHLRQEEGSLFASNSLNNTNDQDQGPRPSPVPQTPDRPSPSSPSLSPSSPHLKFTEEMMERVNAGLRSTPQPNPFLSPINPPPEQPKVRHRAPPSTEQSKLHCAASPPLVPPYHLHALSLQSDV</sequence>
<feature type="region of interest" description="Disordered" evidence="1">
    <location>
        <begin position="110"/>
        <end position="195"/>
    </location>
</feature>
<feature type="compositionally biased region" description="Polar residues" evidence="1">
    <location>
        <begin position="384"/>
        <end position="396"/>
    </location>
</feature>
<organism evidence="2 3">
    <name type="scientific">Oreochromis niloticus</name>
    <name type="common">Nile tilapia</name>
    <name type="synonym">Tilapia nilotica</name>
    <dbReference type="NCBI Taxonomy" id="8128"/>
    <lineage>
        <taxon>Eukaryota</taxon>
        <taxon>Metazoa</taxon>
        <taxon>Chordata</taxon>
        <taxon>Craniata</taxon>
        <taxon>Vertebrata</taxon>
        <taxon>Euteleostomi</taxon>
        <taxon>Actinopterygii</taxon>
        <taxon>Neopterygii</taxon>
        <taxon>Teleostei</taxon>
        <taxon>Neoteleostei</taxon>
        <taxon>Acanthomorphata</taxon>
        <taxon>Ovalentaria</taxon>
        <taxon>Cichlomorphae</taxon>
        <taxon>Cichliformes</taxon>
        <taxon>Cichlidae</taxon>
        <taxon>African cichlids</taxon>
        <taxon>Pseudocrenilabrinae</taxon>
        <taxon>Oreochromini</taxon>
        <taxon>Oreochromis</taxon>
    </lineage>
</organism>
<protein>
    <submittedName>
        <fullName evidence="2">Uncharacterized LOC112846392</fullName>
    </submittedName>
</protein>
<accession>A0A669CQV4</accession>
<dbReference type="GeneTree" id="ENSGT01050000245001"/>
<dbReference type="OrthoDB" id="10072345at2759"/>
<dbReference type="KEGG" id="onl:112846392"/>
<name>A0A669CQV4_ORENI</name>
<feature type="compositionally biased region" description="Polar residues" evidence="1">
    <location>
        <begin position="112"/>
        <end position="129"/>
    </location>
</feature>
<dbReference type="AlphaFoldDB" id="A0A669CQV4"/>
<dbReference type="Proteomes" id="UP000005207">
    <property type="component" value="Linkage group LG3"/>
</dbReference>
<feature type="compositionally biased region" description="Pro residues" evidence="1">
    <location>
        <begin position="444"/>
        <end position="458"/>
    </location>
</feature>